<protein>
    <submittedName>
        <fullName evidence="1">Uncharacterized protein</fullName>
    </submittedName>
</protein>
<evidence type="ECO:0000313" key="1">
    <source>
        <dbReference type="EMBL" id="PSW20750.1"/>
    </source>
</evidence>
<organism evidence="1 2">
    <name type="scientific">Photobacterium sanctipauli</name>
    <dbReference type="NCBI Taxonomy" id="1342794"/>
    <lineage>
        <taxon>Bacteria</taxon>
        <taxon>Pseudomonadati</taxon>
        <taxon>Pseudomonadota</taxon>
        <taxon>Gammaproteobacteria</taxon>
        <taxon>Vibrionales</taxon>
        <taxon>Vibrionaceae</taxon>
        <taxon>Photobacterium</taxon>
    </lineage>
</organism>
<evidence type="ECO:0000313" key="2">
    <source>
        <dbReference type="Proteomes" id="UP000241771"/>
    </source>
</evidence>
<accession>A0A2T3NWT1</accession>
<name>A0A2T3NWT1_9GAMM</name>
<gene>
    <name evidence="1" type="ORF">C9I98_07875</name>
</gene>
<dbReference type="RefSeq" id="WP_051902171.1">
    <property type="nucleotide sequence ID" value="NZ_JGVO01000367.1"/>
</dbReference>
<proteinExistence type="predicted"/>
<sequence>MAAMVYPLDSRAEQEQAISDEQLQRAIAAKLTGQLKDKEVAASTAAFLMTHILTWQNRTLPLACADSILAFAFGNRIEPNGNQLPGPMNEDLADVAVELFQQTNKPVYAQWEVAQAVGDRIPSHHLFAIYPRLTAKGTIDYLCTKGVAERAIELAGGVSGMGKTLVVAFYEHSLRTIDTAKGVGIDAYAPEGVEMPNRFDAESGQQWTQDHLTYVMHEIRTRATNERERLIAKRNNLVD</sequence>
<dbReference type="EMBL" id="PYMA01000003">
    <property type="protein sequence ID" value="PSW20750.1"/>
    <property type="molecule type" value="Genomic_DNA"/>
</dbReference>
<dbReference type="OrthoDB" id="3869642at2"/>
<reference evidence="1 2" key="1">
    <citation type="submission" date="2018-01" db="EMBL/GenBank/DDBJ databases">
        <title>Whole genome sequencing of Histamine producing bacteria.</title>
        <authorList>
            <person name="Butler K."/>
        </authorList>
    </citation>
    <scope>NUCLEOTIDE SEQUENCE [LARGE SCALE GENOMIC DNA]</scope>
    <source>
        <strain evidence="1 2">DSM 100436</strain>
    </source>
</reference>
<dbReference type="AlphaFoldDB" id="A0A2T3NWT1"/>
<keyword evidence="2" id="KW-1185">Reference proteome</keyword>
<comment type="caution">
    <text evidence="1">The sequence shown here is derived from an EMBL/GenBank/DDBJ whole genome shotgun (WGS) entry which is preliminary data.</text>
</comment>
<dbReference type="Proteomes" id="UP000241771">
    <property type="component" value="Unassembled WGS sequence"/>
</dbReference>